<gene>
    <name evidence="1" type="ORF">IE53DRAFT_106310</name>
</gene>
<protein>
    <submittedName>
        <fullName evidence="1">Uncharacterized protein</fullName>
    </submittedName>
</protein>
<keyword evidence="2" id="KW-1185">Reference proteome</keyword>
<proteinExistence type="predicted"/>
<name>A0ACD0NWK5_9BASI</name>
<accession>A0ACD0NWK5</accession>
<evidence type="ECO:0000313" key="1">
    <source>
        <dbReference type="EMBL" id="PWN50218.1"/>
    </source>
</evidence>
<sequence>MASLSRKSSVGSLVRKDSGSSSNRVAYAASNFSKGKLHEEDKAREEALAQIARIQSTSHLNHGSTALPPMAPQLTHRTAGSRVSEMISKFEPASQAMETKPSSSSGGPAFESGVKPLVESPTKPSSPFALANSTIQSRVNADDRSEQKPPSNGLPSRRPPPPPPLLPKGLRPTSLSVATSSAQLLAQASGGHDDASSLRHNPFGMPQVSPRTLSMQALTRNDPWTSSRDGPPVLPPKSPFMPPEQLSGEARKSLDAALAAGATASMARREGAGGLGLPWLQARQMSYESGNQAGNSNSSSPSCQGRVRPLPPIPAPVPSPWHQNFGQLPTITLPPQPPALPERPRNRPLSYGQSSETRITGDHATAEPVAPTVNPFNPFRARSAENAAAPQALSGSWSGDGALPSSSSGARSSIPCSLRVRGGTGTGNLIELSSDSDLASPVRRSFASSSRAQPASVLGGGGGGRMRGGGGGEEGMEAIGPADEQRGEDASDGEVEAGDGADGIERQRRAPVRSGSIGITELDVLVSRLEMEGDHYEEISTLNELLGPATSSRASEEELASLPVGRVEVERRRMTKQGKVKQKLGVVGVRVDKCGICLSQFREHQMACVFGCLHVFHEDCAIKLLRRVRTCPTCRKDCFRGD</sequence>
<dbReference type="Proteomes" id="UP000245626">
    <property type="component" value="Unassembled WGS sequence"/>
</dbReference>
<dbReference type="EMBL" id="KZ819956">
    <property type="protein sequence ID" value="PWN50218.1"/>
    <property type="molecule type" value="Genomic_DNA"/>
</dbReference>
<reference evidence="1 2" key="1">
    <citation type="journal article" date="2018" name="Mol. Biol. Evol.">
        <title>Broad Genomic Sampling Reveals a Smut Pathogenic Ancestry of the Fungal Clade Ustilaginomycotina.</title>
        <authorList>
            <person name="Kijpornyongpan T."/>
            <person name="Mondo S.J."/>
            <person name="Barry K."/>
            <person name="Sandor L."/>
            <person name="Lee J."/>
            <person name="Lipzen A."/>
            <person name="Pangilinan J."/>
            <person name="LaButti K."/>
            <person name="Hainaut M."/>
            <person name="Henrissat B."/>
            <person name="Grigoriev I.V."/>
            <person name="Spatafora J.W."/>
            <person name="Aime M.C."/>
        </authorList>
    </citation>
    <scope>NUCLEOTIDE SEQUENCE [LARGE SCALE GENOMIC DNA]</scope>
    <source>
        <strain evidence="1 2">SA 807</strain>
    </source>
</reference>
<organism evidence="1 2">
    <name type="scientific">Violaceomyces palustris</name>
    <dbReference type="NCBI Taxonomy" id="1673888"/>
    <lineage>
        <taxon>Eukaryota</taxon>
        <taxon>Fungi</taxon>
        <taxon>Dikarya</taxon>
        <taxon>Basidiomycota</taxon>
        <taxon>Ustilaginomycotina</taxon>
        <taxon>Ustilaginomycetes</taxon>
        <taxon>Violaceomycetales</taxon>
        <taxon>Violaceomycetaceae</taxon>
        <taxon>Violaceomyces</taxon>
    </lineage>
</organism>
<evidence type="ECO:0000313" key="2">
    <source>
        <dbReference type="Proteomes" id="UP000245626"/>
    </source>
</evidence>